<name>A0A9P0I9I5_SPOLI</name>
<evidence type="ECO:0000313" key="2">
    <source>
        <dbReference type="EMBL" id="CAH1643554.1"/>
    </source>
</evidence>
<dbReference type="Proteomes" id="UP001153321">
    <property type="component" value="Chromosome 3"/>
</dbReference>
<dbReference type="EMBL" id="LR824534">
    <property type="protein sequence ID" value="CAH1643554.1"/>
    <property type="molecule type" value="Genomic_DNA"/>
</dbReference>
<sequence>MQMACCKTTILFALISVSVLLCGVKPEFAPKMTSKPLHPDYQYPISYKDHVYTSLSDNARDLFFAVNIHPSCVAKKGQCIPRGRCIEKKMLYISRICYALDRVCCYSDYVKEPQVEHITKYPPPTIIPNTESV</sequence>
<organism evidence="2 3">
    <name type="scientific">Spodoptera littoralis</name>
    <name type="common">Egyptian cotton leafworm</name>
    <dbReference type="NCBI Taxonomy" id="7109"/>
    <lineage>
        <taxon>Eukaryota</taxon>
        <taxon>Metazoa</taxon>
        <taxon>Ecdysozoa</taxon>
        <taxon>Arthropoda</taxon>
        <taxon>Hexapoda</taxon>
        <taxon>Insecta</taxon>
        <taxon>Pterygota</taxon>
        <taxon>Neoptera</taxon>
        <taxon>Endopterygota</taxon>
        <taxon>Lepidoptera</taxon>
        <taxon>Glossata</taxon>
        <taxon>Ditrysia</taxon>
        <taxon>Noctuoidea</taxon>
        <taxon>Noctuidae</taxon>
        <taxon>Amphipyrinae</taxon>
        <taxon>Spodoptera</taxon>
    </lineage>
</organism>
<feature type="signal peptide" evidence="1">
    <location>
        <begin position="1"/>
        <end position="26"/>
    </location>
</feature>
<proteinExistence type="predicted"/>
<evidence type="ECO:0000313" key="3">
    <source>
        <dbReference type="Proteomes" id="UP001153321"/>
    </source>
</evidence>
<keyword evidence="3" id="KW-1185">Reference proteome</keyword>
<protein>
    <submittedName>
        <fullName evidence="2">Uncharacterized protein</fullName>
    </submittedName>
</protein>
<gene>
    <name evidence="2" type="ORF">SPLIT_LOCUS8909</name>
</gene>
<reference evidence="2" key="1">
    <citation type="submission" date="2022-02" db="EMBL/GenBank/DDBJ databases">
        <authorList>
            <person name="King R."/>
        </authorList>
    </citation>
    <scope>NUCLEOTIDE SEQUENCE</scope>
</reference>
<dbReference type="AlphaFoldDB" id="A0A9P0I9I5"/>
<feature type="chain" id="PRO_5040141280" evidence="1">
    <location>
        <begin position="27"/>
        <end position="133"/>
    </location>
</feature>
<evidence type="ECO:0000256" key="1">
    <source>
        <dbReference type="SAM" id="SignalP"/>
    </source>
</evidence>
<keyword evidence="1" id="KW-0732">Signal</keyword>
<accession>A0A9P0I9I5</accession>